<organism evidence="2 3">
    <name type="scientific">Chara braunii</name>
    <name type="common">Braun's stonewort</name>
    <dbReference type="NCBI Taxonomy" id="69332"/>
    <lineage>
        <taxon>Eukaryota</taxon>
        <taxon>Viridiplantae</taxon>
        <taxon>Streptophyta</taxon>
        <taxon>Charophyceae</taxon>
        <taxon>Charales</taxon>
        <taxon>Characeae</taxon>
        <taxon>Chara</taxon>
    </lineage>
</organism>
<reference evidence="2 3" key="1">
    <citation type="journal article" date="2018" name="Cell">
        <title>The Chara Genome: Secondary Complexity and Implications for Plant Terrestrialization.</title>
        <authorList>
            <person name="Nishiyama T."/>
            <person name="Sakayama H."/>
            <person name="Vries J.D."/>
            <person name="Buschmann H."/>
            <person name="Saint-Marcoux D."/>
            <person name="Ullrich K.K."/>
            <person name="Haas F.B."/>
            <person name="Vanderstraeten L."/>
            <person name="Becker D."/>
            <person name="Lang D."/>
            <person name="Vosolsobe S."/>
            <person name="Rombauts S."/>
            <person name="Wilhelmsson P.K.I."/>
            <person name="Janitza P."/>
            <person name="Kern R."/>
            <person name="Heyl A."/>
            <person name="Rumpler F."/>
            <person name="Villalobos L.I.A.C."/>
            <person name="Clay J.M."/>
            <person name="Skokan R."/>
            <person name="Toyoda A."/>
            <person name="Suzuki Y."/>
            <person name="Kagoshima H."/>
            <person name="Schijlen E."/>
            <person name="Tajeshwar N."/>
            <person name="Catarino B."/>
            <person name="Hetherington A.J."/>
            <person name="Saltykova A."/>
            <person name="Bonnot C."/>
            <person name="Breuninger H."/>
            <person name="Symeonidi A."/>
            <person name="Radhakrishnan G.V."/>
            <person name="Van Nieuwerburgh F."/>
            <person name="Deforce D."/>
            <person name="Chang C."/>
            <person name="Karol K.G."/>
            <person name="Hedrich R."/>
            <person name="Ulvskov P."/>
            <person name="Glockner G."/>
            <person name="Delwiche C.F."/>
            <person name="Petrasek J."/>
            <person name="Van de Peer Y."/>
            <person name="Friml J."/>
            <person name="Beilby M."/>
            <person name="Dolan L."/>
            <person name="Kohara Y."/>
            <person name="Sugano S."/>
            <person name="Fujiyama A."/>
            <person name="Delaux P.-M."/>
            <person name="Quint M."/>
            <person name="TheiBen G."/>
            <person name="Hagemann M."/>
            <person name="Harholt J."/>
            <person name="Dunand C."/>
            <person name="Zachgo S."/>
            <person name="Langdale J."/>
            <person name="Maumus F."/>
            <person name="Straeten D.V.D."/>
            <person name="Gould S.B."/>
            <person name="Rensing S.A."/>
        </authorList>
    </citation>
    <scope>NUCLEOTIDE SEQUENCE [LARGE SCALE GENOMIC DNA]</scope>
    <source>
        <strain evidence="2 3">S276</strain>
    </source>
</reference>
<dbReference type="Gramene" id="GBG63037">
    <property type="protein sequence ID" value="GBG63037"/>
    <property type="gene ID" value="CBR_g34736"/>
</dbReference>
<feature type="region of interest" description="Disordered" evidence="1">
    <location>
        <begin position="1"/>
        <end position="119"/>
    </location>
</feature>
<evidence type="ECO:0000256" key="1">
    <source>
        <dbReference type="SAM" id="MobiDB-lite"/>
    </source>
</evidence>
<comment type="caution">
    <text evidence="2">The sequence shown here is derived from an EMBL/GenBank/DDBJ whole genome shotgun (WGS) entry which is preliminary data.</text>
</comment>
<feature type="compositionally biased region" description="Basic and acidic residues" evidence="1">
    <location>
        <begin position="1"/>
        <end position="59"/>
    </location>
</feature>
<keyword evidence="3" id="KW-1185">Reference proteome</keyword>
<proteinExistence type="predicted"/>
<evidence type="ECO:0000313" key="3">
    <source>
        <dbReference type="Proteomes" id="UP000265515"/>
    </source>
</evidence>
<protein>
    <submittedName>
        <fullName evidence="2">Uncharacterized protein</fullName>
    </submittedName>
</protein>
<feature type="compositionally biased region" description="Acidic residues" evidence="1">
    <location>
        <begin position="60"/>
        <end position="77"/>
    </location>
</feature>
<dbReference type="AlphaFoldDB" id="A0A388JZ38"/>
<sequence>MGHPPRLAEKRREKEAKKKQREEKLKPTMEEENRKEEEEIERLEKDMKRKLEEETKAREEEEEKEEEEEDEDDEEEGGLSRRGRGRMQGEDKPSKAETCSGESSQLQFHPVDTGEWMDKFGSKGDVLEEETEAEREDIATKIMAAVDDDDERALLVQGRESILN</sequence>
<accession>A0A388JZ38</accession>
<evidence type="ECO:0000313" key="2">
    <source>
        <dbReference type="EMBL" id="GBG63037.1"/>
    </source>
</evidence>
<dbReference type="Proteomes" id="UP000265515">
    <property type="component" value="Unassembled WGS sequence"/>
</dbReference>
<dbReference type="EMBL" id="BFEA01000034">
    <property type="protein sequence ID" value="GBG63037.1"/>
    <property type="molecule type" value="Genomic_DNA"/>
</dbReference>
<name>A0A388JZ38_CHABU</name>
<gene>
    <name evidence="2" type="ORF">CBR_g34736</name>
</gene>